<evidence type="ECO:0000256" key="1">
    <source>
        <dbReference type="SAM" id="MobiDB-lite"/>
    </source>
</evidence>
<dbReference type="EMBL" id="ATHO01000149">
    <property type="protein sequence ID" value="EQB01939.1"/>
    <property type="molecule type" value="Genomic_DNA"/>
</dbReference>
<dbReference type="AlphaFoldDB" id="T0HWL5"/>
<protein>
    <recommendedName>
        <fullName evidence="2">Amidohydrolase 3 domain-containing protein</fullName>
    </recommendedName>
</protein>
<comment type="caution">
    <text evidence="3">The sequence shown here is derived from an EMBL/GenBank/DDBJ whole genome shotgun (WGS) entry which is preliminary data.</text>
</comment>
<organism evidence="3 4">
    <name type="scientific">Sphingobium quisquiliarum P25</name>
    <dbReference type="NCBI Taxonomy" id="1329909"/>
    <lineage>
        <taxon>Bacteria</taxon>
        <taxon>Pseudomonadati</taxon>
        <taxon>Pseudomonadota</taxon>
        <taxon>Alphaproteobacteria</taxon>
        <taxon>Sphingomonadales</taxon>
        <taxon>Sphingomonadaceae</taxon>
        <taxon>Sphingobium</taxon>
    </lineage>
</organism>
<reference evidence="3 4" key="1">
    <citation type="journal article" date="2013" name="Genome Announc.">
        <title>Draft Genome Sequence of Sphingobium quisquiliarum Strain P25T, a Novel Hexachlorocyclohexane (HCH)-Degrading Bacterium Isolated from an HCH Dumpsite.</title>
        <authorList>
            <person name="Kumar Singh A."/>
            <person name="Sangwan N."/>
            <person name="Sharma A."/>
            <person name="Gupta V."/>
            <person name="Khurana J.P."/>
            <person name="Lal R."/>
        </authorList>
    </citation>
    <scope>NUCLEOTIDE SEQUENCE [LARGE SCALE GENOMIC DNA]</scope>
    <source>
        <strain evidence="3 4">P25</strain>
    </source>
</reference>
<keyword evidence="4" id="KW-1185">Reference proteome</keyword>
<dbReference type="PATRIC" id="fig|1329909.3.peg.3297"/>
<name>T0HWL5_9SPHN</name>
<dbReference type="SUPFAM" id="SSF51338">
    <property type="entry name" value="Composite domain of metallo-dependent hydrolases"/>
    <property type="match status" value="1"/>
</dbReference>
<dbReference type="Gene3D" id="3.20.20.140">
    <property type="entry name" value="Metal-dependent hydrolases"/>
    <property type="match status" value="2"/>
</dbReference>
<dbReference type="Pfam" id="PF07969">
    <property type="entry name" value="Amidohydro_3"/>
    <property type="match status" value="1"/>
</dbReference>
<dbReference type="InterPro" id="IPR013108">
    <property type="entry name" value="Amidohydro_3"/>
</dbReference>
<feature type="domain" description="Amidohydrolase 3" evidence="2">
    <location>
        <begin position="46"/>
        <end position="550"/>
    </location>
</feature>
<accession>T0HWL5</accession>
<gene>
    <name evidence="3" type="ORF">L288_17105</name>
</gene>
<evidence type="ECO:0000313" key="4">
    <source>
        <dbReference type="Proteomes" id="UP000015525"/>
    </source>
</evidence>
<dbReference type="CDD" id="cd01297">
    <property type="entry name" value="D-aminoacylase"/>
    <property type="match status" value="1"/>
</dbReference>
<dbReference type="InterPro" id="IPR011059">
    <property type="entry name" value="Metal-dep_hydrolase_composite"/>
</dbReference>
<dbReference type="InterPro" id="IPR032466">
    <property type="entry name" value="Metal_Hydrolase"/>
</dbReference>
<dbReference type="InterPro" id="IPR050378">
    <property type="entry name" value="Metallo-dep_Hydrolases_sf"/>
</dbReference>
<feature type="region of interest" description="Disordered" evidence="1">
    <location>
        <begin position="555"/>
        <end position="579"/>
    </location>
</feature>
<dbReference type="GO" id="GO:0016812">
    <property type="term" value="F:hydrolase activity, acting on carbon-nitrogen (but not peptide) bonds, in cyclic amides"/>
    <property type="evidence" value="ECO:0007669"/>
    <property type="project" value="TreeGrafter"/>
</dbReference>
<dbReference type="GO" id="GO:0005829">
    <property type="term" value="C:cytosol"/>
    <property type="evidence" value="ECO:0007669"/>
    <property type="project" value="TreeGrafter"/>
</dbReference>
<dbReference type="PANTHER" id="PTHR11647:SF1">
    <property type="entry name" value="COLLAPSIN RESPONSE MEDIATOR PROTEIN"/>
    <property type="match status" value="1"/>
</dbReference>
<evidence type="ECO:0000259" key="2">
    <source>
        <dbReference type="Pfam" id="PF07969"/>
    </source>
</evidence>
<dbReference type="SUPFAM" id="SSF51556">
    <property type="entry name" value="Metallo-dependent hydrolases"/>
    <property type="match status" value="1"/>
</dbReference>
<sequence length="579" mass="62576">MTDVYDLVVRGGTIVDGSGGEPFTGDVAIARGRIAAVGTVNERGAEEIDAAGFIVTPGFVDIHTHYDGQVTWEETLTPSSGHGVTTAVMGNCGIGFAPCRPGDREQLVHLMEGVEDLPEPVLTAGLPWRWESFPDYLDFLEARRFDIDVATQVPHAALRVYAMGDRAVQREPATAEDRKLMARLTKEAMDAGALGFATSRTINHRSSDGTHIPTLEAAEEELATIAEAVAASGHGVLQLVSDLDDVESELAMIRRIVERSGRPLSISLMQWHHSPEKWRTVLRWLERCRADGLPIKGQVSGRPVGMLLGFEMGMNPFSFTPSFKRLAELSPFERRCALADPATRAAIISETPDPSDHVAANYIRGFGDMYALGASPDYEPDVSDNMAARAARCGTTPEAEAYDAMLAEKGQGVLMLPSVNFAYGNLEPSREMLSHPDTVYGLGDGGAHLGFLCDASLPTFMLQYWVRDRQKGPRLGLSEVVQGLTSDPAAAVGLNDRGRIAPGLKADLNIIDFDRLKLLSPRVSHDLPAGGRRVTQDAEGYVATLVSGVPIRWNDRPTEARPGKLVRGSAQRLPQGASS</sequence>
<dbReference type="Proteomes" id="UP000015525">
    <property type="component" value="Unassembled WGS sequence"/>
</dbReference>
<proteinExistence type="predicted"/>
<evidence type="ECO:0000313" key="3">
    <source>
        <dbReference type="EMBL" id="EQB01939.1"/>
    </source>
</evidence>
<dbReference type="RefSeq" id="WP_021239466.1">
    <property type="nucleotide sequence ID" value="NZ_ATHO01000149.1"/>
</dbReference>
<dbReference type="PANTHER" id="PTHR11647">
    <property type="entry name" value="HYDRANTOINASE/DIHYDROPYRIMIDINASE FAMILY MEMBER"/>
    <property type="match status" value="1"/>
</dbReference>